<protein>
    <submittedName>
        <fullName evidence="1">Uncharacterized protein</fullName>
    </submittedName>
</protein>
<evidence type="ECO:0000313" key="1">
    <source>
        <dbReference type="EMBL" id="KAK0403467.1"/>
    </source>
</evidence>
<sequence>MLLRLRFSLFFPAHRRSTAPICIILEYSPSSKGPIDRLLLLVSNSRKGPTRRGKPIGTVDIRQIIAWILNTQKS</sequence>
<reference evidence="1" key="1">
    <citation type="submission" date="2023-06" db="EMBL/GenBank/DDBJ databases">
        <title>Genomic analysis of the entomopathogenic nematode Steinernema hermaphroditum.</title>
        <authorList>
            <person name="Schwarz E.M."/>
            <person name="Heppert J.K."/>
            <person name="Baniya A."/>
            <person name="Schwartz H.T."/>
            <person name="Tan C.-H."/>
            <person name="Antoshechkin I."/>
            <person name="Sternberg P.W."/>
            <person name="Goodrich-Blair H."/>
            <person name="Dillman A.R."/>
        </authorList>
    </citation>
    <scope>NUCLEOTIDE SEQUENCE</scope>
    <source>
        <strain evidence="1">PS9179</strain>
        <tissue evidence="1">Whole animal</tissue>
    </source>
</reference>
<keyword evidence="2" id="KW-1185">Reference proteome</keyword>
<name>A0AA39HF72_9BILA</name>
<dbReference type="EMBL" id="JAUCMV010000004">
    <property type="protein sequence ID" value="KAK0403467.1"/>
    <property type="molecule type" value="Genomic_DNA"/>
</dbReference>
<gene>
    <name evidence="1" type="ORF">QR680_016937</name>
</gene>
<evidence type="ECO:0000313" key="2">
    <source>
        <dbReference type="Proteomes" id="UP001175271"/>
    </source>
</evidence>
<dbReference type="Proteomes" id="UP001175271">
    <property type="component" value="Unassembled WGS sequence"/>
</dbReference>
<accession>A0AA39HF72</accession>
<dbReference type="AlphaFoldDB" id="A0AA39HF72"/>
<comment type="caution">
    <text evidence="1">The sequence shown here is derived from an EMBL/GenBank/DDBJ whole genome shotgun (WGS) entry which is preliminary data.</text>
</comment>
<proteinExistence type="predicted"/>
<organism evidence="1 2">
    <name type="scientific">Steinernema hermaphroditum</name>
    <dbReference type="NCBI Taxonomy" id="289476"/>
    <lineage>
        <taxon>Eukaryota</taxon>
        <taxon>Metazoa</taxon>
        <taxon>Ecdysozoa</taxon>
        <taxon>Nematoda</taxon>
        <taxon>Chromadorea</taxon>
        <taxon>Rhabditida</taxon>
        <taxon>Tylenchina</taxon>
        <taxon>Panagrolaimomorpha</taxon>
        <taxon>Strongyloidoidea</taxon>
        <taxon>Steinernematidae</taxon>
        <taxon>Steinernema</taxon>
    </lineage>
</organism>